<dbReference type="SMART" id="SM00283">
    <property type="entry name" value="MA"/>
    <property type="match status" value="1"/>
</dbReference>
<evidence type="ECO:0000256" key="6">
    <source>
        <dbReference type="ARBA" id="ARBA00023136"/>
    </source>
</evidence>
<accession>A0ABY8EFL8</accession>
<evidence type="ECO:0000256" key="10">
    <source>
        <dbReference type="SAM" id="Phobius"/>
    </source>
</evidence>
<dbReference type="Gene3D" id="6.10.340.10">
    <property type="match status" value="1"/>
</dbReference>
<evidence type="ECO:0000313" key="14">
    <source>
        <dbReference type="Proteomes" id="UP001222800"/>
    </source>
</evidence>
<keyword evidence="14" id="KW-1185">Reference proteome</keyword>
<feature type="transmembrane region" description="Helical" evidence="10">
    <location>
        <begin position="289"/>
        <end position="312"/>
    </location>
</feature>
<dbReference type="Gene3D" id="1.10.287.950">
    <property type="entry name" value="Methyl-accepting chemotaxis protein"/>
    <property type="match status" value="1"/>
</dbReference>
<feature type="domain" description="HAMP" evidence="12">
    <location>
        <begin position="314"/>
        <end position="366"/>
    </location>
</feature>
<keyword evidence="2" id="KW-1003">Cell membrane</keyword>
<keyword evidence="5 10" id="KW-1133">Transmembrane helix</keyword>
<dbReference type="PROSITE" id="PS50111">
    <property type="entry name" value="CHEMOTAXIS_TRANSDUC_2"/>
    <property type="match status" value="1"/>
</dbReference>
<evidence type="ECO:0000256" key="9">
    <source>
        <dbReference type="PROSITE-ProRule" id="PRU00284"/>
    </source>
</evidence>
<dbReference type="InterPro" id="IPR029151">
    <property type="entry name" value="Sensor-like_sf"/>
</dbReference>
<comment type="subcellular location">
    <subcellularLocation>
        <location evidence="1">Cell membrane</location>
        <topology evidence="1">Multi-pass membrane protein</topology>
    </subcellularLocation>
</comment>
<keyword evidence="7 9" id="KW-0807">Transducer</keyword>
<evidence type="ECO:0000256" key="2">
    <source>
        <dbReference type="ARBA" id="ARBA00022475"/>
    </source>
</evidence>
<protein>
    <submittedName>
        <fullName evidence="13">Methyl-accepting chemotaxis protein</fullName>
    </submittedName>
</protein>
<dbReference type="CDD" id="cd06225">
    <property type="entry name" value="HAMP"/>
    <property type="match status" value="1"/>
</dbReference>
<sequence>MGKILNFRNKIGSRLIVVFILLITISLSTLGITSYVKSTAILEENLKDNSFQMVKQIEENMVTFIEENEFNIIQMSKDPNVQQVISNQDSKMWMMKTFKSYKEAHPFVESIYLATINRNMYLYPRLDLPEGYDPVEKDWYKNVLSKNDIVWEKPYKDIVTGKMVTTVYIPVYNTNSNNELVGVLGVDLSLENFSAKVNKLKIGKKGGVVLVDKDLNLITHKNKELIGTHINVKEVEEAIKKINEGSVEYSKSEQGVSKDKIALFTKIDKLEWTIIGTMYVDEIRDDTKVLFNTTLIIGLISLLVAGFTSIIFSKNLTKPINILSNNMKKIQKGDFTVRCNFKSKDEIGQIGEGFNEMLDDIGKLMNNIQNTSQEVNKSAQNLAGTSEEVSASAEEVARTVDEIAKGASNQASESDKGSVLASNLADKLNELSESTDDMLNSTKEVIDANLIGVKVIEELKEITELNNKETKKVGQAIFEQNDKAKNIANILDTISSIADQTNLLALNASIEAARAGEAGRGFAVVADEIRKLAESSSNAANEIKEIVINIQNDSNKTVEIMNEAKKSTISQSNAVSRVND</sequence>
<evidence type="ECO:0000256" key="3">
    <source>
        <dbReference type="ARBA" id="ARBA00022500"/>
    </source>
</evidence>
<dbReference type="SUPFAM" id="SSF103190">
    <property type="entry name" value="Sensory domain-like"/>
    <property type="match status" value="1"/>
</dbReference>
<feature type="domain" description="Methyl-accepting transducer" evidence="11">
    <location>
        <begin position="385"/>
        <end position="580"/>
    </location>
</feature>
<comment type="similarity">
    <text evidence="8">Belongs to the methyl-accepting chemotaxis (MCP) protein family.</text>
</comment>
<evidence type="ECO:0000256" key="4">
    <source>
        <dbReference type="ARBA" id="ARBA00022692"/>
    </source>
</evidence>
<name>A0ABY8EFL8_9FIRM</name>
<evidence type="ECO:0000259" key="11">
    <source>
        <dbReference type="PROSITE" id="PS50111"/>
    </source>
</evidence>
<dbReference type="Pfam" id="PF00015">
    <property type="entry name" value="MCPsignal"/>
    <property type="match status" value="1"/>
</dbReference>
<organism evidence="13 14">
    <name type="scientific">Tepidibacter hydrothermalis</name>
    <dbReference type="NCBI Taxonomy" id="3036126"/>
    <lineage>
        <taxon>Bacteria</taxon>
        <taxon>Bacillati</taxon>
        <taxon>Bacillota</taxon>
        <taxon>Clostridia</taxon>
        <taxon>Peptostreptococcales</taxon>
        <taxon>Peptostreptococcaceae</taxon>
        <taxon>Tepidibacter</taxon>
    </lineage>
</organism>
<evidence type="ECO:0000256" key="8">
    <source>
        <dbReference type="ARBA" id="ARBA00029447"/>
    </source>
</evidence>
<dbReference type="SMART" id="SM00304">
    <property type="entry name" value="HAMP"/>
    <property type="match status" value="1"/>
</dbReference>
<dbReference type="Proteomes" id="UP001222800">
    <property type="component" value="Chromosome"/>
</dbReference>
<dbReference type="CDD" id="cd12913">
    <property type="entry name" value="PDC1_MCP_like"/>
    <property type="match status" value="1"/>
</dbReference>
<evidence type="ECO:0000256" key="7">
    <source>
        <dbReference type="ARBA" id="ARBA00023224"/>
    </source>
</evidence>
<dbReference type="PANTHER" id="PTHR32089:SF112">
    <property type="entry name" value="LYSOZYME-LIKE PROTEIN-RELATED"/>
    <property type="match status" value="1"/>
</dbReference>
<dbReference type="CDD" id="cd12912">
    <property type="entry name" value="PDC2_MCP_like"/>
    <property type="match status" value="1"/>
</dbReference>
<keyword evidence="3" id="KW-0145">Chemotaxis</keyword>
<keyword evidence="4 10" id="KW-0812">Transmembrane</keyword>
<gene>
    <name evidence="13" type="ORF">P4S50_06600</name>
</gene>
<proteinExistence type="inferred from homology"/>
<dbReference type="EMBL" id="CP120733">
    <property type="protein sequence ID" value="WFD11741.1"/>
    <property type="molecule type" value="Genomic_DNA"/>
</dbReference>
<dbReference type="Pfam" id="PF00672">
    <property type="entry name" value="HAMP"/>
    <property type="match status" value="1"/>
</dbReference>
<evidence type="ECO:0000256" key="5">
    <source>
        <dbReference type="ARBA" id="ARBA00022989"/>
    </source>
</evidence>
<reference evidence="13 14" key="1">
    <citation type="submission" date="2023-03" db="EMBL/GenBank/DDBJ databases">
        <title>Complete genome sequence of Tepidibacter sp. SWIR-1, isolated from a deep-sea hydrothermal vent.</title>
        <authorList>
            <person name="Li X."/>
        </authorList>
    </citation>
    <scope>NUCLEOTIDE SEQUENCE [LARGE SCALE GENOMIC DNA]</scope>
    <source>
        <strain evidence="13 14">SWIR-1</strain>
    </source>
</reference>
<dbReference type="Pfam" id="PF02743">
    <property type="entry name" value="dCache_1"/>
    <property type="match status" value="1"/>
</dbReference>
<dbReference type="RefSeq" id="WP_277733892.1">
    <property type="nucleotide sequence ID" value="NZ_CP120733.1"/>
</dbReference>
<dbReference type="InterPro" id="IPR003660">
    <property type="entry name" value="HAMP_dom"/>
</dbReference>
<dbReference type="PANTHER" id="PTHR32089">
    <property type="entry name" value="METHYL-ACCEPTING CHEMOTAXIS PROTEIN MCPB"/>
    <property type="match status" value="1"/>
</dbReference>
<dbReference type="PROSITE" id="PS50885">
    <property type="entry name" value="HAMP"/>
    <property type="match status" value="1"/>
</dbReference>
<evidence type="ECO:0000256" key="1">
    <source>
        <dbReference type="ARBA" id="ARBA00004651"/>
    </source>
</evidence>
<dbReference type="SUPFAM" id="SSF58104">
    <property type="entry name" value="Methyl-accepting chemotaxis protein (MCP) signaling domain"/>
    <property type="match status" value="1"/>
</dbReference>
<dbReference type="InterPro" id="IPR004089">
    <property type="entry name" value="MCPsignal_dom"/>
</dbReference>
<evidence type="ECO:0000259" key="12">
    <source>
        <dbReference type="PROSITE" id="PS50885"/>
    </source>
</evidence>
<dbReference type="Gene3D" id="3.30.450.20">
    <property type="entry name" value="PAS domain"/>
    <property type="match status" value="2"/>
</dbReference>
<dbReference type="InterPro" id="IPR033479">
    <property type="entry name" value="dCache_1"/>
</dbReference>
<evidence type="ECO:0000313" key="13">
    <source>
        <dbReference type="EMBL" id="WFD11741.1"/>
    </source>
</evidence>
<feature type="transmembrane region" description="Helical" evidence="10">
    <location>
        <begin position="12"/>
        <end position="36"/>
    </location>
</feature>
<dbReference type="CDD" id="cd11386">
    <property type="entry name" value="MCP_signal"/>
    <property type="match status" value="1"/>
</dbReference>
<keyword evidence="6 10" id="KW-0472">Membrane</keyword>